<dbReference type="KEGG" id="tsl:A3L11_10280"/>
<dbReference type="OrthoDB" id="103507at2157"/>
<dbReference type="AlphaFoldDB" id="A0A2Z2MUX5"/>
<feature type="transmembrane region" description="Helical" evidence="1">
    <location>
        <begin position="100"/>
        <end position="118"/>
    </location>
</feature>
<evidence type="ECO:0008006" key="4">
    <source>
        <dbReference type="Google" id="ProtNLM"/>
    </source>
</evidence>
<name>A0A2Z2MUX5_9EURY</name>
<feature type="transmembrane region" description="Helical" evidence="1">
    <location>
        <begin position="12"/>
        <end position="31"/>
    </location>
</feature>
<dbReference type="Pfam" id="PF06197">
    <property type="entry name" value="DUF998"/>
    <property type="match status" value="1"/>
</dbReference>
<gene>
    <name evidence="2" type="ORF">A3L11_10280</name>
</gene>
<dbReference type="PANTHER" id="PTHR42241:SF2">
    <property type="entry name" value="HYPOTHETICAL MEMBRANE PROTEIN, CONSERVED, DUF998 FAMILY"/>
    <property type="match status" value="1"/>
</dbReference>
<keyword evidence="1" id="KW-0472">Membrane</keyword>
<dbReference type="RefSeq" id="WP_088856822.1">
    <property type="nucleotide sequence ID" value="NZ_CP015103.1"/>
</dbReference>
<proteinExistence type="predicted"/>
<feature type="transmembrane region" description="Helical" evidence="1">
    <location>
        <begin position="76"/>
        <end position="94"/>
    </location>
</feature>
<feature type="transmembrane region" description="Helical" evidence="1">
    <location>
        <begin position="161"/>
        <end position="179"/>
    </location>
</feature>
<sequence length="183" mass="20078">MNFEKLSAYVSLSLPFVFVVGLAIAVSQNPWFSFTNNALSDMGSIRNPVNYYFNGFLMVFAILGFIAAVGAFKKGLSYLMPLAMVFLFMVGVFPEEYAPHVPAAVLFYVLAFADMAIVGIKLGRSGTGWGYAWSFLAVFTFALMLYLVKAEVFDGLAVPELIGAATILAWFVYVGILMLRSKP</sequence>
<organism evidence="2 3">
    <name type="scientific">Thermococcus siculi</name>
    <dbReference type="NCBI Taxonomy" id="72803"/>
    <lineage>
        <taxon>Archaea</taxon>
        <taxon>Methanobacteriati</taxon>
        <taxon>Methanobacteriota</taxon>
        <taxon>Thermococci</taxon>
        <taxon>Thermococcales</taxon>
        <taxon>Thermococcaceae</taxon>
        <taxon>Thermococcus</taxon>
    </lineage>
</organism>
<keyword evidence="1" id="KW-1133">Transmembrane helix</keyword>
<protein>
    <recommendedName>
        <fullName evidence="4">DUF998 domain-containing protein</fullName>
    </recommendedName>
</protein>
<evidence type="ECO:0000313" key="3">
    <source>
        <dbReference type="Proteomes" id="UP000250125"/>
    </source>
</evidence>
<evidence type="ECO:0000313" key="2">
    <source>
        <dbReference type="EMBL" id="ASJ09596.1"/>
    </source>
</evidence>
<feature type="transmembrane region" description="Helical" evidence="1">
    <location>
        <begin position="130"/>
        <end position="149"/>
    </location>
</feature>
<dbReference type="InterPro" id="IPR009339">
    <property type="entry name" value="DUF998"/>
</dbReference>
<keyword evidence="1" id="KW-0812">Transmembrane</keyword>
<reference evidence="2 3" key="1">
    <citation type="submission" date="2016-04" db="EMBL/GenBank/DDBJ databases">
        <title>Complete genome sequence of Thermococcus siculi type strain RG-20.</title>
        <authorList>
            <person name="Oger P.M."/>
        </authorList>
    </citation>
    <scope>NUCLEOTIDE SEQUENCE [LARGE SCALE GENOMIC DNA]</scope>
    <source>
        <strain evidence="2 3">RG-20</strain>
    </source>
</reference>
<evidence type="ECO:0000256" key="1">
    <source>
        <dbReference type="SAM" id="Phobius"/>
    </source>
</evidence>
<accession>A0A2Z2MUX5</accession>
<dbReference type="Proteomes" id="UP000250125">
    <property type="component" value="Chromosome"/>
</dbReference>
<dbReference type="EMBL" id="CP015103">
    <property type="protein sequence ID" value="ASJ09596.1"/>
    <property type="molecule type" value="Genomic_DNA"/>
</dbReference>
<keyword evidence="3" id="KW-1185">Reference proteome</keyword>
<dbReference type="PANTHER" id="PTHR42241">
    <property type="entry name" value="HYPOTHETICAL MEMBRANE PROTEIN, CONSERVED, DUF998 FAMILY"/>
    <property type="match status" value="1"/>
</dbReference>
<feature type="transmembrane region" description="Helical" evidence="1">
    <location>
        <begin position="51"/>
        <end position="69"/>
    </location>
</feature>
<dbReference type="GeneID" id="33318629"/>